<dbReference type="EMBL" id="JAGPNK010000014">
    <property type="protein sequence ID" value="KAH7309118.1"/>
    <property type="molecule type" value="Genomic_DNA"/>
</dbReference>
<sequence>MSPFLVDRVTAFQVLPLFDCVTFGALSPGSSRLVSSVLFPPPVHGGNPPRNTNLIPSSPSNPSGRILVKIMCRIFRTTIRFTQCPESCTRIDEKLVTDDCSKFNETGLACDSPEVVHFGQSKSRSQCGIHKDEGYSDRNTR</sequence>
<dbReference type="OrthoDB" id="3510872at2759"/>
<gene>
    <name evidence="1" type="ORF">B0I35DRAFT_441477</name>
</gene>
<evidence type="ECO:0000313" key="2">
    <source>
        <dbReference type="Proteomes" id="UP000813444"/>
    </source>
</evidence>
<dbReference type="Proteomes" id="UP000813444">
    <property type="component" value="Unassembled WGS sequence"/>
</dbReference>
<accession>A0A8K0SIL0</accession>
<keyword evidence="2" id="KW-1185">Reference proteome</keyword>
<protein>
    <submittedName>
        <fullName evidence="1">Uncharacterized protein</fullName>
    </submittedName>
</protein>
<dbReference type="AlphaFoldDB" id="A0A8K0SIL0"/>
<proteinExistence type="predicted"/>
<reference evidence="1" key="1">
    <citation type="journal article" date="2021" name="Nat. Commun.">
        <title>Genetic determinants of endophytism in the Arabidopsis root mycobiome.</title>
        <authorList>
            <person name="Mesny F."/>
            <person name="Miyauchi S."/>
            <person name="Thiergart T."/>
            <person name="Pickel B."/>
            <person name="Atanasova L."/>
            <person name="Karlsson M."/>
            <person name="Huettel B."/>
            <person name="Barry K.W."/>
            <person name="Haridas S."/>
            <person name="Chen C."/>
            <person name="Bauer D."/>
            <person name="Andreopoulos W."/>
            <person name="Pangilinan J."/>
            <person name="LaButti K."/>
            <person name="Riley R."/>
            <person name="Lipzen A."/>
            <person name="Clum A."/>
            <person name="Drula E."/>
            <person name="Henrissat B."/>
            <person name="Kohler A."/>
            <person name="Grigoriev I.V."/>
            <person name="Martin F.M."/>
            <person name="Hacquard S."/>
        </authorList>
    </citation>
    <scope>NUCLEOTIDE SEQUENCE</scope>
    <source>
        <strain evidence="1">MPI-CAGE-CH-0235</strain>
    </source>
</reference>
<comment type="caution">
    <text evidence="1">The sequence shown here is derived from an EMBL/GenBank/DDBJ whole genome shotgun (WGS) entry which is preliminary data.</text>
</comment>
<name>A0A8K0SIL0_9HYPO</name>
<organism evidence="1 2">
    <name type="scientific">Stachybotrys elegans</name>
    <dbReference type="NCBI Taxonomy" id="80388"/>
    <lineage>
        <taxon>Eukaryota</taxon>
        <taxon>Fungi</taxon>
        <taxon>Dikarya</taxon>
        <taxon>Ascomycota</taxon>
        <taxon>Pezizomycotina</taxon>
        <taxon>Sordariomycetes</taxon>
        <taxon>Hypocreomycetidae</taxon>
        <taxon>Hypocreales</taxon>
        <taxon>Stachybotryaceae</taxon>
        <taxon>Stachybotrys</taxon>
    </lineage>
</organism>
<evidence type="ECO:0000313" key="1">
    <source>
        <dbReference type="EMBL" id="KAH7309118.1"/>
    </source>
</evidence>